<dbReference type="AlphaFoldDB" id="A0A6A5KT51"/>
<accession>A0A6A5KT51</accession>
<protein>
    <submittedName>
        <fullName evidence="1">Uncharacterized protein</fullName>
    </submittedName>
</protein>
<evidence type="ECO:0000313" key="2">
    <source>
        <dbReference type="Proteomes" id="UP000800040"/>
    </source>
</evidence>
<sequence>MVPAAFQKQLLLFPGCVPSFHRAFPRPTPPAARCGCLTRLTLPRAANIHGYHIHVAANSIVASLVVPRPKHHHAVLNKYAALPPCDSIAVPDAQHLPYAVPLDGLLVYP</sequence>
<organism evidence="1 2">
    <name type="scientific">Decorospora gaudefroyi</name>
    <dbReference type="NCBI Taxonomy" id="184978"/>
    <lineage>
        <taxon>Eukaryota</taxon>
        <taxon>Fungi</taxon>
        <taxon>Dikarya</taxon>
        <taxon>Ascomycota</taxon>
        <taxon>Pezizomycotina</taxon>
        <taxon>Dothideomycetes</taxon>
        <taxon>Pleosporomycetidae</taxon>
        <taxon>Pleosporales</taxon>
        <taxon>Pleosporineae</taxon>
        <taxon>Pleosporaceae</taxon>
        <taxon>Decorospora</taxon>
    </lineage>
</organism>
<reference evidence="1" key="1">
    <citation type="submission" date="2020-01" db="EMBL/GenBank/DDBJ databases">
        <authorList>
            <consortium name="DOE Joint Genome Institute"/>
            <person name="Haridas S."/>
            <person name="Albert R."/>
            <person name="Binder M."/>
            <person name="Bloem J."/>
            <person name="Labutti K."/>
            <person name="Salamov A."/>
            <person name="Andreopoulos B."/>
            <person name="Baker S.E."/>
            <person name="Barry K."/>
            <person name="Bills G."/>
            <person name="Bluhm B.H."/>
            <person name="Cannon C."/>
            <person name="Castanera R."/>
            <person name="Culley D.E."/>
            <person name="Daum C."/>
            <person name="Ezra D."/>
            <person name="Gonzalez J.B."/>
            <person name="Henrissat B."/>
            <person name="Kuo A."/>
            <person name="Liang C."/>
            <person name="Lipzen A."/>
            <person name="Lutzoni F."/>
            <person name="Magnuson J."/>
            <person name="Mondo S."/>
            <person name="Nolan M."/>
            <person name="Ohm R."/>
            <person name="Pangilinan J."/>
            <person name="Park H.-J."/>
            <person name="Ramirez L."/>
            <person name="Alfaro M."/>
            <person name="Sun H."/>
            <person name="Tritt A."/>
            <person name="Yoshinaga Y."/>
            <person name="Zwiers L.-H."/>
            <person name="Turgeon B.G."/>
            <person name="Goodwin S.B."/>
            <person name="Spatafora J.W."/>
            <person name="Crous P.W."/>
            <person name="Grigoriev I.V."/>
        </authorList>
    </citation>
    <scope>NUCLEOTIDE SEQUENCE</scope>
    <source>
        <strain evidence="1">P77</strain>
    </source>
</reference>
<dbReference type="EMBL" id="ML975252">
    <property type="protein sequence ID" value="KAF1838461.1"/>
    <property type="molecule type" value="Genomic_DNA"/>
</dbReference>
<name>A0A6A5KT51_9PLEO</name>
<dbReference type="Proteomes" id="UP000800040">
    <property type="component" value="Unassembled WGS sequence"/>
</dbReference>
<evidence type="ECO:0000313" key="1">
    <source>
        <dbReference type="EMBL" id="KAF1838461.1"/>
    </source>
</evidence>
<proteinExistence type="predicted"/>
<gene>
    <name evidence="1" type="ORF">BDW02DRAFT_415589</name>
</gene>
<keyword evidence="2" id="KW-1185">Reference proteome</keyword>